<sequence length="73" mass="8027">MAAYRYIVRGINTVQLRPLLLTFYYDRCDVIFTAPLLVSSLVAALASAVPVSLDTRDVFVPPILYAHAGKAQT</sequence>
<proteinExistence type="predicted"/>
<keyword evidence="1" id="KW-0472">Membrane</keyword>
<dbReference type="Proteomes" id="UP000054196">
    <property type="component" value="Unassembled WGS sequence"/>
</dbReference>
<dbReference type="EMBL" id="JH687556">
    <property type="protein sequence ID" value="EIN04162.1"/>
    <property type="molecule type" value="Genomic_DNA"/>
</dbReference>
<feature type="transmembrane region" description="Helical" evidence="1">
    <location>
        <begin position="30"/>
        <end position="53"/>
    </location>
</feature>
<dbReference type="GeneID" id="18880185"/>
<dbReference type="KEGG" id="psq:PUNSTDRAFT_138887"/>
<keyword evidence="1" id="KW-1133">Transmembrane helix</keyword>
<keyword evidence="3" id="KW-1185">Reference proteome</keyword>
<gene>
    <name evidence="2" type="ORF">PUNSTDRAFT_138887</name>
</gene>
<evidence type="ECO:0000313" key="3">
    <source>
        <dbReference type="Proteomes" id="UP000054196"/>
    </source>
</evidence>
<dbReference type="HOGENOM" id="CLU_2706043_0_0_1"/>
<dbReference type="RefSeq" id="XP_007388633.1">
    <property type="nucleotide sequence ID" value="XM_007388571.1"/>
</dbReference>
<protein>
    <submittedName>
        <fullName evidence="2">Uncharacterized protein</fullName>
    </submittedName>
</protein>
<dbReference type="AlphaFoldDB" id="R7S2Z0"/>
<evidence type="ECO:0000256" key="1">
    <source>
        <dbReference type="SAM" id="Phobius"/>
    </source>
</evidence>
<accession>R7S2Z0</accession>
<evidence type="ECO:0000313" key="2">
    <source>
        <dbReference type="EMBL" id="EIN04162.1"/>
    </source>
</evidence>
<organism evidence="2 3">
    <name type="scientific">Punctularia strigosozonata (strain HHB-11173)</name>
    <name type="common">White-rot fungus</name>
    <dbReference type="NCBI Taxonomy" id="741275"/>
    <lineage>
        <taxon>Eukaryota</taxon>
        <taxon>Fungi</taxon>
        <taxon>Dikarya</taxon>
        <taxon>Basidiomycota</taxon>
        <taxon>Agaricomycotina</taxon>
        <taxon>Agaricomycetes</taxon>
        <taxon>Corticiales</taxon>
        <taxon>Punctulariaceae</taxon>
        <taxon>Punctularia</taxon>
    </lineage>
</organism>
<reference evidence="3" key="1">
    <citation type="journal article" date="2012" name="Science">
        <title>The Paleozoic origin of enzymatic lignin decomposition reconstructed from 31 fungal genomes.</title>
        <authorList>
            <person name="Floudas D."/>
            <person name="Binder M."/>
            <person name="Riley R."/>
            <person name="Barry K."/>
            <person name="Blanchette R.A."/>
            <person name="Henrissat B."/>
            <person name="Martinez A.T."/>
            <person name="Otillar R."/>
            <person name="Spatafora J.W."/>
            <person name="Yadav J.S."/>
            <person name="Aerts A."/>
            <person name="Benoit I."/>
            <person name="Boyd A."/>
            <person name="Carlson A."/>
            <person name="Copeland A."/>
            <person name="Coutinho P.M."/>
            <person name="de Vries R.P."/>
            <person name="Ferreira P."/>
            <person name="Findley K."/>
            <person name="Foster B."/>
            <person name="Gaskell J."/>
            <person name="Glotzer D."/>
            <person name="Gorecki P."/>
            <person name="Heitman J."/>
            <person name="Hesse C."/>
            <person name="Hori C."/>
            <person name="Igarashi K."/>
            <person name="Jurgens J.A."/>
            <person name="Kallen N."/>
            <person name="Kersten P."/>
            <person name="Kohler A."/>
            <person name="Kuees U."/>
            <person name="Kumar T.K.A."/>
            <person name="Kuo A."/>
            <person name="LaButti K."/>
            <person name="Larrondo L.F."/>
            <person name="Lindquist E."/>
            <person name="Ling A."/>
            <person name="Lombard V."/>
            <person name="Lucas S."/>
            <person name="Lundell T."/>
            <person name="Martin R."/>
            <person name="McLaughlin D.J."/>
            <person name="Morgenstern I."/>
            <person name="Morin E."/>
            <person name="Murat C."/>
            <person name="Nagy L.G."/>
            <person name="Nolan M."/>
            <person name="Ohm R.A."/>
            <person name="Patyshakuliyeva A."/>
            <person name="Rokas A."/>
            <person name="Ruiz-Duenas F.J."/>
            <person name="Sabat G."/>
            <person name="Salamov A."/>
            <person name="Samejima M."/>
            <person name="Schmutz J."/>
            <person name="Slot J.C."/>
            <person name="St John F."/>
            <person name="Stenlid J."/>
            <person name="Sun H."/>
            <person name="Sun S."/>
            <person name="Syed K."/>
            <person name="Tsang A."/>
            <person name="Wiebenga A."/>
            <person name="Young D."/>
            <person name="Pisabarro A."/>
            <person name="Eastwood D.C."/>
            <person name="Martin F."/>
            <person name="Cullen D."/>
            <person name="Grigoriev I.V."/>
            <person name="Hibbett D.S."/>
        </authorList>
    </citation>
    <scope>NUCLEOTIDE SEQUENCE [LARGE SCALE GENOMIC DNA]</scope>
    <source>
        <strain evidence="3">HHB-11173 SS5</strain>
    </source>
</reference>
<keyword evidence="1" id="KW-0812">Transmembrane</keyword>
<name>R7S2Z0_PUNST</name>